<proteinExistence type="predicted"/>
<sequence length="107" mass="12091">MYDVTVYHAFSIYLVALEDCCFAFTSPSSHKHSSIASCCETQCDSIKLFGGQLLVVLFHKLIDIVLISPIEKRHSLSESFLKRNFLTQASEWEVEAEGPTVTSHNHR</sequence>
<dbReference type="EMBL" id="BGPR01015183">
    <property type="protein sequence ID" value="GBN68318.1"/>
    <property type="molecule type" value="Genomic_DNA"/>
</dbReference>
<dbReference type="AlphaFoldDB" id="A0A4Y2QYA7"/>
<keyword evidence="2" id="KW-1185">Reference proteome</keyword>
<organism evidence="1 2">
    <name type="scientific">Araneus ventricosus</name>
    <name type="common">Orbweaver spider</name>
    <name type="synonym">Epeira ventricosa</name>
    <dbReference type="NCBI Taxonomy" id="182803"/>
    <lineage>
        <taxon>Eukaryota</taxon>
        <taxon>Metazoa</taxon>
        <taxon>Ecdysozoa</taxon>
        <taxon>Arthropoda</taxon>
        <taxon>Chelicerata</taxon>
        <taxon>Arachnida</taxon>
        <taxon>Araneae</taxon>
        <taxon>Araneomorphae</taxon>
        <taxon>Entelegynae</taxon>
        <taxon>Araneoidea</taxon>
        <taxon>Araneidae</taxon>
        <taxon>Araneus</taxon>
    </lineage>
</organism>
<gene>
    <name evidence="1" type="ORF">AVEN_124865_1</name>
</gene>
<name>A0A4Y2QYA7_ARAVE</name>
<accession>A0A4Y2QYA7</accession>
<evidence type="ECO:0000313" key="1">
    <source>
        <dbReference type="EMBL" id="GBN68318.1"/>
    </source>
</evidence>
<evidence type="ECO:0000313" key="2">
    <source>
        <dbReference type="Proteomes" id="UP000499080"/>
    </source>
</evidence>
<protein>
    <submittedName>
        <fullName evidence="1">Uncharacterized protein</fullName>
    </submittedName>
</protein>
<reference evidence="1 2" key="1">
    <citation type="journal article" date="2019" name="Sci. Rep.">
        <title>Orb-weaving spider Araneus ventricosus genome elucidates the spidroin gene catalogue.</title>
        <authorList>
            <person name="Kono N."/>
            <person name="Nakamura H."/>
            <person name="Ohtoshi R."/>
            <person name="Moran D.A.P."/>
            <person name="Shinohara A."/>
            <person name="Yoshida Y."/>
            <person name="Fujiwara M."/>
            <person name="Mori M."/>
            <person name="Tomita M."/>
            <person name="Arakawa K."/>
        </authorList>
    </citation>
    <scope>NUCLEOTIDE SEQUENCE [LARGE SCALE GENOMIC DNA]</scope>
</reference>
<comment type="caution">
    <text evidence="1">The sequence shown here is derived from an EMBL/GenBank/DDBJ whole genome shotgun (WGS) entry which is preliminary data.</text>
</comment>
<dbReference type="Proteomes" id="UP000499080">
    <property type="component" value="Unassembled WGS sequence"/>
</dbReference>